<dbReference type="PANTHER" id="PTHR43133">
    <property type="entry name" value="RNA POLYMERASE ECF-TYPE SIGMA FACTO"/>
    <property type="match status" value="1"/>
</dbReference>
<dbReference type="SUPFAM" id="SSF88946">
    <property type="entry name" value="Sigma2 domain of RNA polymerase sigma factors"/>
    <property type="match status" value="1"/>
</dbReference>
<feature type="domain" description="RNA polymerase sigma-70 region 2" evidence="5">
    <location>
        <begin position="17"/>
        <end position="73"/>
    </location>
</feature>
<evidence type="ECO:0000313" key="7">
    <source>
        <dbReference type="EMBL" id="MFC3156238.1"/>
    </source>
</evidence>
<proteinExistence type="inferred from homology"/>
<dbReference type="InterPro" id="IPR007627">
    <property type="entry name" value="RNA_pol_sigma70_r2"/>
</dbReference>
<dbReference type="Pfam" id="PF08281">
    <property type="entry name" value="Sigma70_r4_2"/>
    <property type="match status" value="1"/>
</dbReference>
<dbReference type="SUPFAM" id="SSF88659">
    <property type="entry name" value="Sigma3 and sigma4 domains of RNA polymerase sigma factors"/>
    <property type="match status" value="1"/>
</dbReference>
<organism evidence="7 8">
    <name type="scientific">Gilvimarinus japonicus</name>
    <dbReference type="NCBI Taxonomy" id="1796469"/>
    <lineage>
        <taxon>Bacteria</taxon>
        <taxon>Pseudomonadati</taxon>
        <taxon>Pseudomonadota</taxon>
        <taxon>Gammaproteobacteria</taxon>
        <taxon>Cellvibrionales</taxon>
        <taxon>Cellvibrionaceae</taxon>
        <taxon>Gilvimarinus</taxon>
    </lineage>
</organism>
<feature type="domain" description="RNA polymerase sigma factor 70 region 4 type 2" evidence="6">
    <location>
        <begin position="114"/>
        <end position="159"/>
    </location>
</feature>
<keyword evidence="4" id="KW-0804">Transcription</keyword>
<protein>
    <submittedName>
        <fullName evidence="7">RNA polymerase sigma factor</fullName>
    </submittedName>
</protein>
<dbReference type="Proteomes" id="UP001595548">
    <property type="component" value="Unassembled WGS sequence"/>
</dbReference>
<dbReference type="EMBL" id="JBHRTL010000029">
    <property type="protein sequence ID" value="MFC3156238.1"/>
    <property type="molecule type" value="Genomic_DNA"/>
</dbReference>
<sequence length="180" mass="20472">MHYSNGMERIYFKALGLMRRTVGRVVPPDDVEDIVQETYVKACQIQDLRQIRNPQSFLLKMARNLALDHVKRAEYRLATSMTQLAGDGEFEIGSENDSTLDCVSGDQEFALFCEAVRHLPQQCRRAFVLKKVYGYSQKEIAAELSISESTVEKHIATGLLKARQFMHAKVGVIQGRGRYE</sequence>
<dbReference type="Gene3D" id="1.10.1740.10">
    <property type="match status" value="1"/>
</dbReference>
<evidence type="ECO:0000256" key="4">
    <source>
        <dbReference type="ARBA" id="ARBA00023163"/>
    </source>
</evidence>
<evidence type="ECO:0000259" key="6">
    <source>
        <dbReference type="Pfam" id="PF08281"/>
    </source>
</evidence>
<keyword evidence="2" id="KW-0805">Transcription regulation</keyword>
<dbReference type="NCBIfam" id="TIGR02937">
    <property type="entry name" value="sigma70-ECF"/>
    <property type="match status" value="1"/>
</dbReference>
<dbReference type="InterPro" id="IPR013249">
    <property type="entry name" value="RNA_pol_sigma70_r4_t2"/>
</dbReference>
<dbReference type="InterPro" id="IPR036388">
    <property type="entry name" value="WH-like_DNA-bd_sf"/>
</dbReference>
<accession>A0ABV7HU10</accession>
<evidence type="ECO:0000256" key="1">
    <source>
        <dbReference type="ARBA" id="ARBA00010641"/>
    </source>
</evidence>
<evidence type="ECO:0000256" key="2">
    <source>
        <dbReference type="ARBA" id="ARBA00023015"/>
    </source>
</evidence>
<reference evidence="8" key="1">
    <citation type="journal article" date="2019" name="Int. J. Syst. Evol. Microbiol.">
        <title>The Global Catalogue of Microorganisms (GCM) 10K type strain sequencing project: providing services to taxonomists for standard genome sequencing and annotation.</title>
        <authorList>
            <consortium name="The Broad Institute Genomics Platform"/>
            <consortium name="The Broad Institute Genome Sequencing Center for Infectious Disease"/>
            <person name="Wu L."/>
            <person name="Ma J."/>
        </authorList>
    </citation>
    <scope>NUCLEOTIDE SEQUENCE [LARGE SCALE GENOMIC DNA]</scope>
    <source>
        <strain evidence="8">KCTC 52141</strain>
    </source>
</reference>
<keyword evidence="3" id="KW-0731">Sigma factor</keyword>
<dbReference type="Gene3D" id="1.10.10.10">
    <property type="entry name" value="Winged helix-like DNA-binding domain superfamily/Winged helix DNA-binding domain"/>
    <property type="match status" value="1"/>
</dbReference>
<evidence type="ECO:0000259" key="5">
    <source>
        <dbReference type="Pfam" id="PF04542"/>
    </source>
</evidence>
<dbReference type="InterPro" id="IPR039425">
    <property type="entry name" value="RNA_pol_sigma-70-like"/>
</dbReference>
<dbReference type="PANTHER" id="PTHR43133:SF63">
    <property type="entry name" value="RNA POLYMERASE SIGMA FACTOR FECI-RELATED"/>
    <property type="match status" value="1"/>
</dbReference>
<keyword evidence="8" id="KW-1185">Reference proteome</keyword>
<comment type="caution">
    <text evidence="7">The sequence shown here is derived from an EMBL/GenBank/DDBJ whole genome shotgun (WGS) entry which is preliminary data.</text>
</comment>
<dbReference type="Pfam" id="PF04542">
    <property type="entry name" value="Sigma70_r2"/>
    <property type="match status" value="1"/>
</dbReference>
<comment type="similarity">
    <text evidence="1">Belongs to the sigma-70 factor family. ECF subfamily.</text>
</comment>
<dbReference type="InterPro" id="IPR013324">
    <property type="entry name" value="RNA_pol_sigma_r3/r4-like"/>
</dbReference>
<name>A0ABV7HU10_9GAMM</name>
<dbReference type="InterPro" id="IPR013325">
    <property type="entry name" value="RNA_pol_sigma_r2"/>
</dbReference>
<evidence type="ECO:0000256" key="3">
    <source>
        <dbReference type="ARBA" id="ARBA00023082"/>
    </source>
</evidence>
<evidence type="ECO:0000313" key="8">
    <source>
        <dbReference type="Proteomes" id="UP001595548"/>
    </source>
</evidence>
<dbReference type="InterPro" id="IPR014284">
    <property type="entry name" value="RNA_pol_sigma-70_dom"/>
</dbReference>
<gene>
    <name evidence="7" type="ORF">ACFOEB_13590</name>
</gene>